<dbReference type="EMBL" id="AB673441">
    <property type="protein sequence ID" value="BAM09148.1"/>
    <property type="molecule type" value="mRNA"/>
</dbReference>
<dbReference type="HAMAP" id="MF_00262">
    <property type="entry name" value="MinE"/>
    <property type="match status" value="1"/>
</dbReference>
<name>I0IV49_CYAPA</name>
<comment type="similarity">
    <text evidence="1">Belongs to the MinE family.</text>
</comment>
<gene>
    <name evidence="3" type="primary">minE</name>
</gene>
<proteinExistence type="evidence at transcript level"/>
<feature type="compositionally biased region" description="Low complexity" evidence="2">
    <location>
        <begin position="190"/>
        <end position="225"/>
    </location>
</feature>
<dbReference type="Pfam" id="PF03776">
    <property type="entry name" value="MinE"/>
    <property type="match status" value="1"/>
</dbReference>
<dbReference type="GO" id="GO:0051301">
    <property type="term" value="P:cell division"/>
    <property type="evidence" value="ECO:0007669"/>
    <property type="project" value="InterPro"/>
</dbReference>
<dbReference type="NCBIfam" id="TIGR01215">
    <property type="entry name" value="minE"/>
    <property type="match status" value="1"/>
</dbReference>
<dbReference type="InterPro" id="IPR036707">
    <property type="entry name" value="MinE_sf"/>
</dbReference>
<sequence length="225" mass="23974">MAAFVVSVPASGSHARCLPESARAETPRALRVVHRKPASPLGTSFVADRPLAARREFFGGDADAVAGWVITDAVASSSSAAGVGAPCIQANMRKGRNSALHLIWSEIRKIFFPQTFNSRDDVKRRLKMVIAHDRTDMSPEAMDDMRREILSVVSKYVDLEQEEVEFALEADDRVTALIANFPIKSIKTNSSARGEGSPGASSGSPSPSASVSPSKSTPESSSDSA</sequence>
<protein>
    <submittedName>
        <fullName evidence="3">Chloroplast division site-determinant factor</fullName>
    </submittedName>
</protein>
<organism evidence="3">
    <name type="scientific">Cyanophora paradoxa</name>
    <dbReference type="NCBI Taxonomy" id="2762"/>
    <lineage>
        <taxon>Eukaryota</taxon>
        <taxon>Glaucocystophyceae</taxon>
        <taxon>Cyanophorales</taxon>
        <taxon>Cyanophoraceae</taxon>
        <taxon>Cyanophora</taxon>
    </lineage>
</organism>
<reference evidence="3" key="1">
    <citation type="journal article" date="2012" name="Mol. Biol. Evol.">
        <title>Expression of the nucleus-encoded chloroplast division genes and proteins regulated by the algal cell cycle.</title>
        <authorList>
            <person name="Miyagishima S."/>
            <person name="Suzuki K."/>
            <person name="Okazaki K."/>
            <person name="Kabeya Y."/>
        </authorList>
    </citation>
    <scope>NUCLEOTIDE SEQUENCE</scope>
    <source>
        <strain evidence="3">UTEX 555</strain>
    </source>
</reference>
<evidence type="ECO:0000256" key="1">
    <source>
        <dbReference type="ARBA" id="ARBA00008168"/>
    </source>
</evidence>
<accession>I0IV49</accession>
<feature type="region of interest" description="Disordered" evidence="2">
    <location>
        <begin position="187"/>
        <end position="225"/>
    </location>
</feature>
<dbReference type="Gene3D" id="3.30.1070.10">
    <property type="entry name" value="Cell division topological specificity factor MinE"/>
    <property type="match status" value="1"/>
</dbReference>
<evidence type="ECO:0000256" key="2">
    <source>
        <dbReference type="SAM" id="MobiDB-lite"/>
    </source>
</evidence>
<evidence type="ECO:0000313" key="3">
    <source>
        <dbReference type="EMBL" id="BAM09148.1"/>
    </source>
</evidence>
<dbReference type="AlphaFoldDB" id="I0IV49"/>
<dbReference type="SUPFAM" id="SSF55229">
    <property type="entry name" value="Cell division protein MinE topological specificity domain"/>
    <property type="match status" value="1"/>
</dbReference>
<dbReference type="InterPro" id="IPR005527">
    <property type="entry name" value="MinE"/>
</dbReference>
<feature type="non-terminal residue" evidence="3">
    <location>
        <position position="1"/>
    </location>
</feature>